<evidence type="ECO:0000313" key="14">
    <source>
        <dbReference type="Proteomes" id="UP000280434"/>
    </source>
</evidence>
<evidence type="ECO:0000259" key="11">
    <source>
        <dbReference type="PROSITE" id="PS50109"/>
    </source>
</evidence>
<evidence type="ECO:0000256" key="10">
    <source>
        <dbReference type="SAM" id="Phobius"/>
    </source>
</evidence>
<dbReference type="PANTHER" id="PTHR44936">
    <property type="entry name" value="SENSOR PROTEIN CREC"/>
    <property type="match status" value="1"/>
</dbReference>
<dbReference type="InterPro" id="IPR036097">
    <property type="entry name" value="HisK_dim/P_sf"/>
</dbReference>
<proteinExistence type="predicted"/>
<keyword evidence="7" id="KW-0547">Nucleotide-binding</keyword>
<keyword evidence="10" id="KW-0812">Transmembrane</keyword>
<dbReference type="CDD" id="cd06225">
    <property type="entry name" value="HAMP"/>
    <property type="match status" value="1"/>
</dbReference>
<dbReference type="GO" id="GO:0005524">
    <property type="term" value="F:ATP binding"/>
    <property type="evidence" value="ECO:0007669"/>
    <property type="project" value="UniProtKB-KW"/>
</dbReference>
<evidence type="ECO:0000256" key="5">
    <source>
        <dbReference type="ARBA" id="ARBA00022553"/>
    </source>
</evidence>
<evidence type="ECO:0000256" key="4">
    <source>
        <dbReference type="ARBA" id="ARBA00022475"/>
    </source>
</evidence>
<dbReference type="Gene3D" id="1.10.287.130">
    <property type="match status" value="1"/>
</dbReference>
<dbReference type="EMBL" id="RBZV01000004">
    <property type="protein sequence ID" value="RKP48194.1"/>
    <property type="molecule type" value="Genomic_DNA"/>
</dbReference>
<evidence type="ECO:0000259" key="12">
    <source>
        <dbReference type="PROSITE" id="PS50885"/>
    </source>
</evidence>
<keyword evidence="8" id="KW-0418">Kinase</keyword>
<feature type="domain" description="HAMP" evidence="12">
    <location>
        <begin position="191"/>
        <end position="243"/>
    </location>
</feature>
<reference evidence="13 14" key="1">
    <citation type="submission" date="2018-10" db="EMBL/GenBank/DDBJ databases">
        <title>Paraburkholderia sp. 7MK8-2, isolated from soil.</title>
        <authorList>
            <person name="Gao Z.-H."/>
            <person name="Qiu L.-H."/>
        </authorList>
    </citation>
    <scope>NUCLEOTIDE SEQUENCE [LARGE SCALE GENOMIC DNA]</scope>
    <source>
        <strain evidence="13 14">7MK8-2</strain>
    </source>
</reference>
<dbReference type="SMART" id="SM00387">
    <property type="entry name" value="HATPase_c"/>
    <property type="match status" value="1"/>
</dbReference>
<comment type="catalytic activity">
    <reaction evidence="1">
        <text>ATP + protein L-histidine = ADP + protein N-phospho-L-histidine.</text>
        <dbReference type="EC" id="2.7.13.3"/>
    </reaction>
</comment>
<dbReference type="OrthoDB" id="9804645at2"/>
<protein>
    <recommendedName>
        <fullName evidence="3">histidine kinase</fullName>
        <ecNumber evidence="3">2.7.13.3</ecNumber>
    </recommendedName>
</protein>
<feature type="transmembrane region" description="Helical" evidence="10">
    <location>
        <begin position="32"/>
        <end position="51"/>
    </location>
</feature>
<evidence type="ECO:0000256" key="8">
    <source>
        <dbReference type="ARBA" id="ARBA00022777"/>
    </source>
</evidence>
<organism evidence="13 14">
    <name type="scientific">Trinickia fusca</name>
    <dbReference type="NCBI Taxonomy" id="2419777"/>
    <lineage>
        <taxon>Bacteria</taxon>
        <taxon>Pseudomonadati</taxon>
        <taxon>Pseudomonadota</taxon>
        <taxon>Betaproteobacteria</taxon>
        <taxon>Burkholderiales</taxon>
        <taxon>Burkholderiaceae</taxon>
        <taxon>Trinickia</taxon>
    </lineage>
</organism>
<evidence type="ECO:0000256" key="6">
    <source>
        <dbReference type="ARBA" id="ARBA00022679"/>
    </source>
</evidence>
<evidence type="ECO:0000256" key="7">
    <source>
        <dbReference type="ARBA" id="ARBA00022741"/>
    </source>
</evidence>
<dbReference type="InterPro" id="IPR003660">
    <property type="entry name" value="HAMP_dom"/>
</dbReference>
<keyword evidence="10" id="KW-1133">Transmembrane helix</keyword>
<dbReference type="GO" id="GO:0000155">
    <property type="term" value="F:phosphorelay sensor kinase activity"/>
    <property type="evidence" value="ECO:0007669"/>
    <property type="project" value="InterPro"/>
</dbReference>
<dbReference type="PANTHER" id="PTHR44936:SF10">
    <property type="entry name" value="SENSOR PROTEIN RSTB"/>
    <property type="match status" value="1"/>
</dbReference>
<feature type="transmembrane region" description="Helical" evidence="10">
    <location>
        <begin position="169"/>
        <end position="194"/>
    </location>
</feature>
<sequence>MTPQPNHDVSRLYGGEAICLLLPSGKIDMLQMLLRLYVPAALVMAIAVVALNKTFEYTFSDSFAAQARETSRGEMQLIAEALNSAPSSGREDRMQSVRALTATPISLVPAASLKLDRDQENQLRHHQIVVAMPDCTKFTVPDCTKYLLLADGKTVLQARQLAEPRALRMLSYIGWPMLALTMLLPLLTWVRVLWRDLVVLTNAARKFGSGELTQRAVVGKRSHVRQLALQWNSMAERVQRMVNYERELLHAVSHELRTPISRIGFGLALLRKESELESNGHRIDSIAADLRELDELVNELLTLGSLQHAASNRPRVSVSVRELIYDAVESFAEEMQRDHIECELDLDPTIQVVQVEPRLTARMLMNLVKNAMKYGHGRMRISTRAAEHGTWTIVVDDDGPGIPQSERLNVFEPFYRLDQSRTRETGGFGLGLSIVKTVVEAQGGIVSIDTSPLGGARLILSMPK</sequence>
<dbReference type="Pfam" id="PF02518">
    <property type="entry name" value="HATPase_c"/>
    <property type="match status" value="1"/>
</dbReference>
<dbReference type="InterPro" id="IPR003594">
    <property type="entry name" value="HATPase_dom"/>
</dbReference>
<accession>A0A494XJD9</accession>
<comment type="caution">
    <text evidence="13">The sequence shown here is derived from an EMBL/GenBank/DDBJ whole genome shotgun (WGS) entry which is preliminary data.</text>
</comment>
<dbReference type="InterPro" id="IPR050980">
    <property type="entry name" value="2C_sensor_his_kinase"/>
</dbReference>
<comment type="subcellular location">
    <subcellularLocation>
        <location evidence="2">Cell membrane</location>
        <topology evidence="2">Multi-pass membrane protein</topology>
    </subcellularLocation>
</comment>
<name>A0A494XJD9_9BURK</name>
<evidence type="ECO:0000313" key="13">
    <source>
        <dbReference type="EMBL" id="RKP48194.1"/>
    </source>
</evidence>
<dbReference type="Pfam" id="PF00512">
    <property type="entry name" value="HisKA"/>
    <property type="match status" value="1"/>
</dbReference>
<dbReference type="EC" id="2.7.13.3" evidence="3"/>
<dbReference type="PROSITE" id="PS50885">
    <property type="entry name" value="HAMP"/>
    <property type="match status" value="1"/>
</dbReference>
<keyword evidence="14" id="KW-1185">Reference proteome</keyword>
<evidence type="ECO:0000256" key="2">
    <source>
        <dbReference type="ARBA" id="ARBA00004651"/>
    </source>
</evidence>
<evidence type="ECO:0000256" key="1">
    <source>
        <dbReference type="ARBA" id="ARBA00000085"/>
    </source>
</evidence>
<dbReference type="CDD" id="cd00082">
    <property type="entry name" value="HisKA"/>
    <property type="match status" value="1"/>
</dbReference>
<dbReference type="GO" id="GO:0005886">
    <property type="term" value="C:plasma membrane"/>
    <property type="evidence" value="ECO:0007669"/>
    <property type="project" value="UniProtKB-SubCell"/>
</dbReference>
<dbReference type="Gene3D" id="3.30.565.10">
    <property type="entry name" value="Histidine kinase-like ATPase, C-terminal domain"/>
    <property type="match status" value="1"/>
</dbReference>
<dbReference type="Proteomes" id="UP000280434">
    <property type="component" value="Unassembled WGS sequence"/>
</dbReference>
<gene>
    <name evidence="13" type="ORF">D7S89_12710</name>
</gene>
<dbReference type="SUPFAM" id="SSF55874">
    <property type="entry name" value="ATPase domain of HSP90 chaperone/DNA topoisomerase II/histidine kinase"/>
    <property type="match status" value="1"/>
</dbReference>
<keyword evidence="9" id="KW-0067">ATP-binding</keyword>
<dbReference type="InterPro" id="IPR003661">
    <property type="entry name" value="HisK_dim/P_dom"/>
</dbReference>
<keyword evidence="10" id="KW-0472">Membrane</keyword>
<dbReference type="AlphaFoldDB" id="A0A494XJD9"/>
<keyword evidence="4" id="KW-1003">Cell membrane</keyword>
<keyword evidence="5" id="KW-0597">Phosphoprotein</keyword>
<dbReference type="PROSITE" id="PS50109">
    <property type="entry name" value="HIS_KIN"/>
    <property type="match status" value="1"/>
</dbReference>
<dbReference type="InterPro" id="IPR036890">
    <property type="entry name" value="HATPase_C_sf"/>
</dbReference>
<dbReference type="SUPFAM" id="SSF47384">
    <property type="entry name" value="Homodimeric domain of signal transducing histidine kinase"/>
    <property type="match status" value="1"/>
</dbReference>
<dbReference type="InterPro" id="IPR004358">
    <property type="entry name" value="Sig_transdc_His_kin-like_C"/>
</dbReference>
<evidence type="ECO:0000256" key="3">
    <source>
        <dbReference type="ARBA" id="ARBA00012438"/>
    </source>
</evidence>
<dbReference type="InterPro" id="IPR005467">
    <property type="entry name" value="His_kinase_dom"/>
</dbReference>
<evidence type="ECO:0000256" key="9">
    <source>
        <dbReference type="ARBA" id="ARBA00022840"/>
    </source>
</evidence>
<feature type="domain" description="Histidine kinase" evidence="11">
    <location>
        <begin position="251"/>
        <end position="464"/>
    </location>
</feature>
<dbReference type="SMART" id="SM00388">
    <property type="entry name" value="HisKA"/>
    <property type="match status" value="1"/>
</dbReference>
<keyword evidence="6" id="KW-0808">Transferase</keyword>
<dbReference type="PRINTS" id="PR00344">
    <property type="entry name" value="BCTRLSENSOR"/>
</dbReference>